<reference evidence="2" key="1">
    <citation type="journal article" date="2014" name="Genome Announc.">
        <title>Draft Genome Sequences of a Phylogenetically Diverse Suite of Pseudomonas syringae Strains from Multiple Source Populations.</title>
        <authorList>
            <person name="Baltrus D.A."/>
            <person name="Yourstone S."/>
            <person name="Lind A."/>
            <person name="Guilbaud C."/>
            <person name="Sands D.C."/>
            <person name="Jones C.D."/>
            <person name="Morris C.E."/>
            <person name="Dangl J.L."/>
        </authorList>
    </citation>
    <scope>NUCLEOTIDE SEQUENCE</scope>
    <source>
        <strain evidence="2">CC1417</strain>
    </source>
</reference>
<dbReference type="InterPro" id="IPR001633">
    <property type="entry name" value="EAL_dom"/>
</dbReference>
<sequence length="86" mass="9667">MAALERVVKFREFIANYRPIIELEHGDVWGRGSGVAEGVEEKEQLAYLRSHHIRYAQGWLFAKATSAEAFLAYLGTDLQDIAQADA</sequence>
<proteinExistence type="predicted"/>
<feature type="domain" description="EAL" evidence="1">
    <location>
        <begin position="1"/>
        <end position="78"/>
    </location>
</feature>
<name>A0AAU8LCI4_PSESX</name>
<evidence type="ECO:0000259" key="1">
    <source>
        <dbReference type="PROSITE" id="PS50883"/>
    </source>
</evidence>
<dbReference type="PROSITE" id="PS50883">
    <property type="entry name" value="EAL"/>
    <property type="match status" value="1"/>
</dbReference>
<organism evidence="2">
    <name type="scientific">Pseudomonas syringae CC1417</name>
    <dbReference type="NCBI Taxonomy" id="1357272"/>
    <lineage>
        <taxon>Bacteria</taxon>
        <taxon>Pseudomonadati</taxon>
        <taxon>Pseudomonadota</taxon>
        <taxon>Gammaproteobacteria</taxon>
        <taxon>Pseudomonadales</taxon>
        <taxon>Pseudomonadaceae</taxon>
        <taxon>Pseudomonas</taxon>
        <taxon>Pseudomonas syringae</taxon>
    </lineage>
</organism>
<evidence type="ECO:0000313" key="2">
    <source>
        <dbReference type="EMBL" id="XCN65902.1"/>
    </source>
</evidence>
<dbReference type="EMBL" id="CP159362">
    <property type="protein sequence ID" value="XCN65902.1"/>
    <property type="molecule type" value="Genomic_DNA"/>
</dbReference>
<dbReference type="Gene3D" id="3.20.20.450">
    <property type="entry name" value="EAL domain"/>
    <property type="match status" value="1"/>
</dbReference>
<reference evidence="2" key="2">
    <citation type="submission" date="2024-07" db="EMBL/GenBank/DDBJ databases">
        <title>A complete genome sequence for Pseudomonas syringae CC1417.</title>
        <authorList>
            <person name="Baltrus D.A."/>
        </authorList>
    </citation>
    <scope>NUCLEOTIDE SEQUENCE</scope>
    <source>
        <strain evidence="2">CC1417</strain>
    </source>
</reference>
<accession>A0AAU8LCI4</accession>
<protein>
    <submittedName>
        <fullName evidence="2">EAL domain-containing protein</fullName>
    </submittedName>
</protein>
<dbReference type="SUPFAM" id="SSF141868">
    <property type="entry name" value="EAL domain-like"/>
    <property type="match status" value="1"/>
</dbReference>
<dbReference type="AlphaFoldDB" id="A0AAU8LCI4"/>
<dbReference type="InterPro" id="IPR035919">
    <property type="entry name" value="EAL_sf"/>
</dbReference>
<gene>
    <name evidence="2" type="ORF">N011_15430</name>
</gene>
<dbReference type="RefSeq" id="WP_160170530.1">
    <property type="nucleotide sequence ID" value="NZ_CP159362.1"/>
</dbReference>